<dbReference type="AlphaFoldDB" id="A0A2M7G0U4"/>
<accession>A0A2M7G0U4</accession>
<dbReference type="GO" id="GO:0045900">
    <property type="term" value="P:negative regulation of translational elongation"/>
    <property type="evidence" value="ECO:0007669"/>
    <property type="project" value="UniProtKB-UniRule"/>
</dbReference>
<comment type="subunit">
    <text evidence="12">Monomer. Probably contacts ribosomal proteins L1, L5, L33 and S7, the 16S and 23S rRNA and the P-site containing tRNA(fMet).</text>
</comment>
<keyword evidence="11 12" id="KW-0648">Protein biosynthesis</keyword>
<dbReference type="GO" id="GO:0006412">
    <property type="term" value="P:translation"/>
    <property type="evidence" value="ECO:0007669"/>
    <property type="project" value="UniProtKB-KW"/>
</dbReference>
<evidence type="ECO:0000256" key="12">
    <source>
        <dbReference type="HAMAP-Rule" id="MF_00847"/>
    </source>
</evidence>
<evidence type="ECO:0000256" key="2">
    <source>
        <dbReference type="ARBA" id="ARBA00022490"/>
    </source>
</evidence>
<dbReference type="Proteomes" id="UP000231019">
    <property type="component" value="Unassembled WGS sequence"/>
</dbReference>
<keyword evidence="4 12" id="KW-0699">rRNA-binding</keyword>
<evidence type="ECO:0000256" key="7">
    <source>
        <dbReference type="ARBA" id="ARBA00022801"/>
    </source>
</evidence>
<dbReference type="InterPro" id="IPR032781">
    <property type="entry name" value="ABC_tran_Xtn"/>
</dbReference>
<proteinExistence type="inferred from homology"/>
<dbReference type="GO" id="GO:0016887">
    <property type="term" value="F:ATP hydrolysis activity"/>
    <property type="evidence" value="ECO:0007669"/>
    <property type="project" value="UniProtKB-UniRule"/>
</dbReference>
<dbReference type="InterPro" id="IPR017871">
    <property type="entry name" value="ABC_transporter-like_CS"/>
</dbReference>
<keyword evidence="7 12" id="KW-0378">Hydrolase</keyword>
<evidence type="ECO:0000256" key="8">
    <source>
        <dbReference type="ARBA" id="ARBA00022840"/>
    </source>
</evidence>
<dbReference type="GO" id="GO:0000049">
    <property type="term" value="F:tRNA binding"/>
    <property type="evidence" value="ECO:0007669"/>
    <property type="project" value="UniProtKB-UniRule"/>
</dbReference>
<dbReference type="EMBL" id="PFFQ01000055">
    <property type="protein sequence ID" value="PIW14880.1"/>
    <property type="molecule type" value="Genomic_DNA"/>
</dbReference>
<sequence length="552" mass="62361">MAQQYIFQTYKLTKIVPPNNREVLKDITLSFFPGAKIGVIGHNGAGKSTLLKIMAGLDDNFQGEARITPGFTAGYLPQEPHLDPEKDVRGNVEDGVAHTRDLLKRFEELSMNYSEETADEFARVQDAIEAVDGWNLETTLDMAMEALRCPPGDWKVENLSGGERRRVALARLLLQAPDLLLLDEPTNHLDAESVAWLETHLKSYKGTVIVVTHDRYFLDNVTDWILELESGRSYPWEGNYSSWLEQKEQRLANEQKQTEVRRKTLQQELEWVRMTPKAKHAKSKARLSSYEKLLAEDQELKVDAVEIYIPSGERLGNVVVEAQNLTKAFDDKLLFENFTFQLPPAGIVGVIGPNGAGKTTLFKLITGQEQPDTGSLRVGDSVELGYVDQNRDALNADKSVYDEISEGYEFVQLGKKEVNARAYVAKFNFRGTDQQKKVGLLSGGERNRVHMAKLLKKGGNLLLLDEPTNDLDVDTLRALESALNKFPGCAMVISHDRWFLNRVATHIMAFEGDSQVVFFEGTFEEYEEDRHRRLGADADQPHRLKYKPMSKK</sequence>
<dbReference type="CDD" id="cd03221">
    <property type="entry name" value="ABCF_EF-3"/>
    <property type="match status" value="2"/>
</dbReference>
<dbReference type="SMART" id="SM00382">
    <property type="entry name" value="AAA"/>
    <property type="match status" value="2"/>
</dbReference>
<dbReference type="PROSITE" id="PS50893">
    <property type="entry name" value="ABC_TRANSPORTER_2"/>
    <property type="match status" value="2"/>
</dbReference>
<keyword evidence="10 12" id="KW-0694">RNA-binding</keyword>
<feature type="binding site" evidence="12">
    <location>
        <begin position="352"/>
        <end position="359"/>
    </location>
    <ligand>
        <name>ATP</name>
        <dbReference type="ChEBI" id="CHEBI:30616"/>
        <label>2</label>
    </ligand>
</feature>
<evidence type="ECO:0000256" key="3">
    <source>
        <dbReference type="ARBA" id="ARBA00022555"/>
    </source>
</evidence>
<dbReference type="GO" id="GO:0019843">
    <property type="term" value="F:rRNA binding"/>
    <property type="evidence" value="ECO:0007669"/>
    <property type="project" value="UniProtKB-UniRule"/>
</dbReference>
<comment type="domain">
    <text evidence="12">The P-site tRNA interaction motif (PtIM domain) probably interacts with the P-site tRNA(fMet) as well as the 23S rRNA.</text>
</comment>
<dbReference type="NCBIfam" id="NF008775">
    <property type="entry name" value="PRK11819.1"/>
    <property type="match status" value="1"/>
</dbReference>
<comment type="subcellular location">
    <subcellularLocation>
        <location evidence="12">Cytoplasm</location>
    </subcellularLocation>
    <text evidence="12">Associates with ribosomes and polysomes.</text>
</comment>
<dbReference type="PANTHER" id="PTHR43858:SF1">
    <property type="entry name" value="ABC TRANSPORTER-RELATED PROTEIN"/>
    <property type="match status" value="1"/>
</dbReference>
<name>A0A2M7G0U4_9BACT</name>
<comment type="catalytic activity">
    <reaction evidence="12">
        <text>ATP + H2O = ADP + phosphate + H(+)</text>
        <dbReference type="Rhea" id="RHEA:13065"/>
        <dbReference type="ChEBI" id="CHEBI:15377"/>
        <dbReference type="ChEBI" id="CHEBI:15378"/>
        <dbReference type="ChEBI" id="CHEBI:30616"/>
        <dbReference type="ChEBI" id="CHEBI:43474"/>
        <dbReference type="ChEBI" id="CHEBI:456216"/>
    </reaction>
</comment>
<evidence type="ECO:0000313" key="14">
    <source>
        <dbReference type="EMBL" id="PIW14880.1"/>
    </source>
</evidence>
<dbReference type="SUPFAM" id="SSF52540">
    <property type="entry name" value="P-loop containing nucleoside triphosphate hydrolases"/>
    <property type="match status" value="2"/>
</dbReference>
<dbReference type="PANTHER" id="PTHR43858">
    <property type="entry name" value="ENERGY-DEPENDENT TRANSLATIONAL THROTTLE PROTEIN ETTA"/>
    <property type="match status" value="1"/>
</dbReference>
<dbReference type="Pfam" id="PF00005">
    <property type="entry name" value="ABC_tran"/>
    <property type="match status" value="2"/>
</dbReference>
<dbReference type="InterPro" id="IPR003439">
    <property type="entry name" value="ABC_transporter-like_ATP-bd"/>
</dbReference>
<comment type="caution">
    <text evidence="14">The sequence shown here is derived from an EMBL/GenBank/DDBJ whole genome shotgun (WGS) entry which is preliminary data.</text>
</comment>
<dbReference type="InterPro" id="IPR003593">
    <property type="entry name" value="AAA+_ATPase"/>
</dbReference>
<dbReference type="EC" id="3.6.1.-" evidence="12"/>
<gene>
    <name evidence="12" type="primary">ettA</name>
    <name evidence="14" type="ORF">COW36_19710</name>
</gene>
<keyword evidence="9 12" id="KW-0810">Translation regulation</keyword>
<feature type="domain" description="ABC transporter" evidence="13">
    <location>
        <begin position="320"/>
        <end position="546"/>
    </location>
</feature>
<evidence type="ECO:0000313" key="15">
    <source>
        <dbReference type="Proteomes" id="UP000231019"/>
    </source>
</evidence>
<comment type="similarity">
    <text evidence="1 12">Belongs to the ABC transporter superfamily. ABCF family. Translational throttle EttA subfamily.</text>
</comment>
<evidence type="ECO:0000256" key="11">
    <source>
        <dbReference type="ARBA" id="ARBA00022917"/>
    </source>
</evidence>
<dbReference type="GO" id="GO:0005524">
    <property type="term" value="F:ATP binding"/>
    <property type="evidence" value="ECO:0007669"/>
    <property type="project" value="UniProtKB-UniRule"/>
</dbReference>
<evidence type="ECO:0000256" key="9">
    <source>
        <dbReference type="ARBA" id="ARBA00022845"/>
    </source>
</evidence>
<keyword evidence="6 12" id="KW-0547">Nucleotide-binding</keyword>
<dbReference type="Pfam" id="PF12848">
    <property type="entry name" value="ABC_tran_Xtn"/>
    <property type="match status" value="1"/>
</dbReference>
<dbReference type="FunFam" id="3.40.50.300:FF:000183">
    <property type="entry name" value="ABC transporter ATP-binding protein yjjK"/>
    <property type="match status" value="1"/>
</dbReference>
<evidence type="ECO:0000256" key="1">
    <source>
        <dbReference type="ARBA" id="ARBA00005868"/>
    </source>
</evidence>
<protein>
    <recommendedName>
        <fullName evidence="12">Energy-dependent translational throttle protein EttA</fullName>
        <ecNumber evidence="12">3.6.1.-</ecNumber>
    </recommendedName>
    <alternativeName>
        <fullName evidence="12">Translational regulatory factor EttA</fullName>
    </alternativeName>
</protein>
<comment type="domain">
    <text evidence="12">The arm domain is inserted in the first ABC transporter domain. Probably contacts ribosomal protein L1.</text>
</comment>
<feature type="binding site" evidence="12">
    <location>
        <begin position="41"/>
        <end position="48"/>
    </location>
    <ligand>
        <name>ATP</name>
        <dbReference type="ChEBI" id="CHEBI:30616"/>
        <label>1</label>
    </ligand>
</feature>
<dbReference type="HAMAP" id="MF_00847">
    <property type="entry name" value="EttA"/>
    <property type="match status" value="1"/>
</dbReference>
<evidence type="ECO:0000259" key="13">
    <source>
        <dbReference type="PROSITE" id="PS50893"/>
    </source>
</evidence>
<dbReference type="Gene3D" id="3.40.50.300">
    <property type="entry name" value="P-loop containing nucleotide triphosphate hydrolases"/>
    <property type="match status" value="2"/>
</dbReference>
<feature type="domain" description="ABC transporter" evidence="13">
    <location>
        <begin position="7"/>
        <end position="255"/>
    </location>
</feature>
<keyword evidence="5 12" id="KW-0677">Repeat</keyword>
<evidence type="ECO:0000256" key="6">
    <source>
        <dbReference type="ARBA" id="ARBA00022741"/>
    </source>
</evidence>
<reference evidence="14 15" key="1">
    <citation type="submission" date="2017-09" db="EMBL/GenBank/DDBJ databases">
        <title>Depth-based differentiation of microbial function through sediment-hosted aquifers and enrichment of novel symbionts in the deep terrestrial subsurface.</title>
        <authorList>
            <person name="Probst A.J."/>
            <person name="Ladd B."/>
            <person name="Jarett J.K."/>
            <person name="Geller-Mcgrath D.E."/>
            <person name="Sieber C.M."/>
            <person name="Emerson J.B."/>
            <person name="Anantharaman K."/>
            <person name="Thomas B.C."/>
            <person name="Malmstrom R."/>
            <person name="Stieglmeier M."/>
            <person name="Klingl A."/>
            <person name="Woyke T."/>
            <person name="Ryan C.M."/>
            <person name="Banfield J.F."/>
        </authorList>
    </citation>
    <scope>NUCLEOTIDE SEQUENCE [LARGE SCALE GENOMIC DNA]</scope>
    <source>
        <strain evidence="14">CG17_big_fil_post_rev_8_21_14_2_50_48_46</strain>
    </source>
</reference>
<keyword evidence="3 12" id="KW-0820">tRNA-binding</keyword>
<keyword evidence="8 12" id="KW-0067">ATP-binding</keyword>
<organism evidence="14 15">
    <name type="scientific">bacterium (Candidatus Blackallbacteria) CG17_big_fil_post_rev_8_21_14_2_50_48_46</name>
    <dbReference type="NCBI Taxonomy" id="2014261"/>
    <lineage>
        <taxon>Bacteria</taxon>
        <taxon>Candidatus Blackallbacteria</taxon>
    </lineage>
</organism>
<dbReference type="GO" id="GO:0005737">
    <property type="term" value="C:cytoplasm"/>
    <property type="evidence" value="ECO:0007669"/>
    <property type="project" value="UniProtKB-SubCell"/>
</dbReference>
<keyword evidence="2 12" id="KW-0963">Cytoplasm</keyword>
<evidence type="ECO:0000256" key="4">
    <source>
        <dbReference type="ARBA" id="ARBA00022730"/>
    </source>
</evidence>
<dbReference type="NCBIfam" id="TIGR03719">
    <property type="entry name" value="ABC_ABC_ChvD"/>
    <property type="match status" value="1"/>
</dbReference>
<evidence type="ECO:0000256" key="5">
    <source>
        <dbReference type="ARBA" id="ARBA00022737"/>
    </source>
</evidence>
<dbReference type="GO" id="GO:0043022">
    <property type="term" value="F:ribosome binding"/>
    <property type="evidence" value="ECO:0007669"/>
    <property type="project" value="UniProtKB-UniRule"/>
</dbReference>
<dbReference type="InterPro" id="IPR027417">
    <property type="entry name" value="P-loop_NTPase"/>
</dbReference>
<dbReference type="PROSITE" id="PS00211">
    <property type="entry name" value="ABC_TRANSPORTER_1"/>
    <property type="match status" value="1"/>
</dbReference>
<evidence type="ECO:0000256" key="10">
    <source>
        <dbReference type="ARBA" id="ARBA00022884"/>
    </source>
</evidence>
<feature type="region of interest" description="PtIM" evidence="12">
    <location>
        <begin position="238"/>
        <end position="318"/>
    </location>
</feature>
<comment type="function">
    <text evidence="12">A translation factor that gates the progression of the 70S ribosomal initiation complex (IC, containing tRNA(fMet) in the P-site) into the translation elongation cycle by using a mechanism sensitive to the ATP/ADP ratio. Binds to the 70S ribosome E-site where it modulates the state of the translating ribosome during subunit translocation. ATP hydrolysis probably frees it from the ribosome, which can enter the elongation phase.</text>
</comment>
<dbReference type="FunFam" id="3.40.50.300:FF:000011">
    <property type="entry name" value="Putative ABC transporter ATP-binding component"/>
    <property type="match status" value="1"/>
</dbReference>
<dbReference type="InterPro" id="IPR022374">
    <property type="entry name" value="EttA"/>
</dbReference>
<comment type="caution">
    <text evidence="12">Lacks conserved residue(s) required for the propagation of feature annotation.</text>
</comment>